<accession>A0AAV4S9T4</accession>
<gene>
    <name evidence="1" type="ORF">CDAR_489881</name>
</gene>
<evidence type="ECO:0000313" key="2">
    <source>
        <dbReference type="Proteomes" id="UP001054837"/>
    </source>
</evidence>
<sequence length="167" mass="18914">MGLFASVQPQNGSCKHVLPSALDEVAAEDDEEVNSILSPTLIRVILKKPVPTLLSPLAKTTKSSLLRSQLSRNPLPEESRIYFRGGMKRLRWKEEDICKQRRQLLCTENENFPNPVHISSGESSHSLSCTEIFTQIYIRPRLNRAGMRDSIQNVHELTQNLFVFALV</sequence>
<dbReference type="Proteomes" id="UP001054837">
    <property type="component" value="Unassembled WGS sequence"/>
</dbReference>
<evidence type="ECO:0000313" key="1">
    <source>
        <dbReference type="EMBL" id="GIY29165.1"/>
    </source>
</evidence>
<keyword evidence="2" id="KW-1185">Reference proteome</keyword>
<protein>
    <submittedName>
        <fullName evidence="1">Uncharacterized protein</fullName>
    </submittedName>
</protein>
<reference evidence="1 2" key="1">
    <citation type="submission" date="2021-06" db="EMBL/GenBank/DDBJ databases">
        <title>Caerostris darwini draft genome.</title>
        <authorList>
            <person name="Kono N."/>
            <person name="Arakawa K."/>
        </authorList>
    </citation>
    <scope>NUCLEOTIDE SEQUENCE [LARGE SCALE GENOMIC DNA]</scope>
</reference>
<comment type="caution">
    <text evidence="1">The sequence shown here is derived from an EMBL/GenBank/DDBJ whole genome shotgun (WGS) entry which is preliminary data.</text>
</comment>
<proteinExistence type="predicted"/>
<dbReference type="EMBL" id="BPLQ01007282">
    <property type="protein sequence ID" value="GIY29165.1"/>
    <property type="molecule type" value="Genomic_DNA"/>
</dbReference>
<organism evidence="1 2">
    <name type="scientific">Caerostris darwini</name>
    <dbReference type="NCBI Taxonomy" id="1538125"/>
    <lineage>
        <taxon>Eukaryota</taxon>
        <taxon>Metazoa</taxon>
        <taxon>Ecdysozoa</taxon>
        <taxon>Arthropoda</taxon>
        <taxon>Chelicerata</taxon>
        <taxon>Arachnida</taxon>
        <taxon>Araneae</taxon>
        <taxon>Araneomorphae</taxon>
        <taxon>Entelegynae</taxon>
        <taxon>Araneoidea</taxon>
        <taxon>Araneidae</taxon>
        <taxon>Caerostris</taxon>
    </lineage>
</organism>
<dbReference type="AlphaFoldDB" id="A0AAV4S9T4"/>
<name>A0AAV4S9T4_9ARAC</name>